<evidence type="ECO:0000313" key="1">
    <source>
        <dbReference type="EMBL" id="ADD42247.1"/>
    </source>
</evidence>
<keyword evidence="2" id="KW-1185">Reference proteome</keyword>
<accession>D3Q672</accession>
<dbReference type="eggNOG" id="COG1680">
    <property type="taxonomic scope" value="Bacteria"/>
</dbReference>
<organism evidence="1 2">
    <name type="scientific">Stackebrandtia nassauensis (strain DSM 44728 / CIP 108903 / NRRL B-16338 / NBRC 102104 / LLR-40K-21)</name>
    <dbReference type="NCBI Taxonomy" id="446470"/>
    <lineage>
        <taxon>Bacteria</taxon>
        <taxon>Bacillati</taxon>
        <taxon>Actinomycetota</taxon>
        <taxon>Actinomycetes</taxon>
        <taxon>Glycomycetales</taxon>
        <taxon>Glycomycetaceae</taxon>
        <taxon>Stackebrandtia</taxon>
    </lineage>
</organism>
<dbReference type="Proteomes" id="UP000000844">
    <property type="component" value="Chromosome"/>
</dbReference>
<sequence>MYADPHNRLTGILLTQTGMSTPDSALLINDFWTTLYQAIDD</sequence>
<name>D3Q672_STANL</name>
<protein>
    <submittedName>
        <fullName evidence="1">Uncharacterized protein</fullName>
    </submittedName>
</protein>
<dbReference type="EMBL" id="CP001778">
    <property type="protein sequence ID" value="ADD42247.1"/>
    <property type="molecule type" value="Genomic_DNA"/>
</dbReference>
<proteinExistence type="predicted"/>
<dbReference type="AlphaFoldDB" id="D3Q672"/>
<gene>
    <name evidence="1" type="ordered locus">Snas_2567</name>
</gene>
<reference evidence="1 2" key="1">
    <citation type="journal article" date="2009" name="Stand. Genomic Sci.">
        <title>Complete genome sequence of Stackebrandtia nassauensis type strain (LLR-40K-21).</title>
        <authorList>
            <person name="Munk C."/>
            <person name="Lapidus A."/>
            <person name="Copeland A."/>
            <person name="Jando M."/>
            <person name="Mayilraj S."/>
            <person name="Glavina Del Rio T."/>
            <person name="Nolan M."/>
            <person name="Chen F."/>
            <person name="Lucas S."/>
            <person name="Tice H."/>
            <person name="Cheng J.F."/>
            <person name="Han C."/>
            <person name="Detter J.C."/>
            <person name="Bruce D."/>
            <person name="Goodwin L."/>
            <person name="Chain P."/>
            <person name="Pitluck S."/>
            <person name="Goker M."/>
            <person name="Ovchinikova G."/>
            <person name="Pati A."/>
            <person name="Ivanova N."/>
            <person name="Mavromatis K."/>
            <person name="Chen A."/>
            <person name="Palaniappan K."/>
            <person name="Land M."/>
            <person name="Hauser L."/>
            <person name="Chang Y.J."/>
            <person name="Jeffries C.D."/>
            <person name="Bristow J."/>
            <person name="Eisen J.A."/>
            <person name="Markowitz V."/>
            <person name="Hugenholtz P."/>
            <person name="Kyrpides N.C."/>
            <person name="Klenk H.P."/>
        </authorList>
    </citation>
    <scope>NUCLEOTIDE SEQUENCE [LARGE SCALE GENOMIC DNA]</scope>
    <source>
        <strain evidence="2">DSM 44728 / CIP 108903 / NRRL B-16338 / NBRC 102104 / LLR-40K-21</strain>
    </source>
</reference>
<evidence type="ECO:0000313" key="2">
    <source>
        <dbReference type="Proteomes" id="UP000000844"/>
    </source>
</evidence>
<dbReference type="KEGG" id="sna:Snas_2567"/>
<dbReference type="HOGENOM" id="CLU_3276981_0_0_11"/>